<dbReference type="GO" id="GO:0003677">
    <property type="term" value="F:DNA binding"/>
    <property type="evidence" value="ECO:0007669"/>
    <property type="project" value="UniProtKB-UniRule"/>
</dbReference>
<keyword evidence="1" id="KW-0805">Transcription regulation</keyword>
<dbReference type="EMBL" id="PTJD01000001">
    <property type="protein sequence ID" value="PPK98314.1"/>
    <property type="molecule type" value="Genomic_DNA"/>
</dbReference>
<evidence type="ECO:0000259" key="5">
    <source>
        <dbReference type="PROSITE" id="PS50977"/>
    </source>
</evidence>
<dbReference type="SUPFAM" id="SSF46689">
    <property type="entry name" value="Homeodomain-like"/>
    <property type="match status" value="1"/>
</dbReference>
<dbReference type="InterPro" id="IPR009057">
    <property type="entry name" value="Homeodomain-like_sf"/>
</dbReference>
<evidence type="ECO:0000313" key="6">
    <source>
        <dbReference type="EMBL" id="PPK98314.1"/>
    </source>
</evidence>
<dbReference type="PANTHER" id="PTHR47506:SF3">
    <property type="entry name" value="HTH-TYPE TRANSCRIPTIONAL REGULATOR LMRA"/>
    <property type="match status" value="1"/>
</dbReference>
<evidence type="ECO:0000313" key="7">
    <source>
        <dbReference type="Proteomes" id="UP000239485"/>
    </source>
</evidence>
<keyword evidence="7" id="KW-1185">Reference proteome</keyword>
<dbReference type="PANTHER" id="PTHR47506">
    <property type="entry name" value="TRANSCRIPTIONAL REGULATORY PROTEIN"/>
    <property type="match status" value="1"/>
</dbReference>
<name>A0A2S6IVC9_9ACTN</name>
<dbReference type="AlphaFoldDB" id="A0A2S6IVC9"/>
<dbReference type="Proteomes" id="UP000239485">
    <property type="component" value="Unassembled WGS sequence"/>
</dbReference>
<evidence type="ECO:0000256" key="4">
    <source>
        <dbReference type="PROSITE-ProRule" id="PRU00335"/>
    </source>
</evidence>
<accession>A0A2S6IVC9</accession>
<evidence type="ECO:0000256" key="3">
    <source>
        <dbReference type="ARBA" id="ARBA00023163"/>
    </source>
</evidence>
<dbReference type="PRINTS" id="PR00455">
    <property type="entry name" value="HTHTETR"/>
</dbReference>
<gene>
    <name evidence="6" type="ORF">CLV92_1015</name>
</gene>
<dbReference type="InterPro" id="IPR001647">
    <property type="entry name" value="HTH_TetR"/>
</dbReference>
<dbReference type="SUPFAM" id="SSF48498">
    <property type="entry name" value="Tetracyclin repressor-like, C-terminal domain"/>
    <property type="match status" value="1"/>
</dbReference>
<keyword evidence="2 4" id="KW-0238">DNA-binding</keyword>
<proteinExistence type="predicted"/>
<evidence type="ECO:0000256" key="2">
    <source>
        <dbReference type="ARBA" id="ARBA00023125"/>
    </source>
</evidence>
<sequence>MWQDGVVPKDASDSRRRLLDATAELLWERGVSGTTPRVVWERSGVGQGSYYHHFASKTALARSALEEVVERSLQQAVADLEAPGPALAALQAYVLRPREGGKGCKIGRHTSDHAVMSTPELTEPLRHYFTELHAQVRRTLQRAREQGQDVGDVDDLADTVVATLQGGYVLARATGDDAHMQRAVRGLVHLLSSATASGT</sequence>
<organism evidence="6 7">
    <name type="scientific">Kineococcus xinjiangensis</name>
    <dbReference type="NCBI Taxonomy" id="512762"/>
    <lineage>
        <taxon>Bacteria</taxon>
        <taxon>Bacillati</taxon>
        <taxon>Actinomycetota</taxon>
        <taxon>Actinomycetes</taxon>
        <taxon>Kineosporiales</taxon>
        <taxon>Kineosporiaceae</taxon>
        <taxon>Kineococcus</taxon>
    </lineage>
</organism>
<protein>
    <submittedName>
        <fullName evidence="6">AcrR family transcriptional regulator</fullName>
    </submittedName>
</protein>
<dbReference type="Pfam" id="PF00440">
    <property type="entry name" value="TetR_N"/>
    <property type="match status" value="1"/>
</dbReference>
<comment type="caution">
    <text evidence="6">The sequence shown here is derived from an EMBL/GenBank/DDBJ whole genome shotgun (WGS) entry which is preliminary data.</text>
</comment>
<feature type="DNA-binding region" description="H-T-H motif" evidence="4">
    <location>
        <begin position="35"/>
        <end position="54"/>
    </location>
</feature>
<keyword evidence="3" id="KW-0804">Transcription</keyword>
<feature type="domain" description="HTH tetR-type" evidence="5">
    <location>
        <begin position="12"/>
        <end position="72"/>
    </location>
</feature>
<dbReference type="InterPro" id="IPR011075">
    <property type="entry name" value="TetR_C"/>
</dbReference>
<dbReference type="Pfam" id="PF16925">
    <property type="entry name" value="TetR_C_13"/>
    <property type="match status" value="1"/>
</dbReference>
<dbReference type="InterPro" id="IPR036271">
    <property type="entry name" value="Tet_transcr_reg_TetR-rel_C_sf"/>
</dbReference>
<dbReference type="Gene3D" id="1.10.357.10">
    <property type="entry name" value="Tetracycline Repressor, domain 2"/>
    <property type="match status" value="1"/>
</dbReference>
<dbReference type="PROSITE" id="PS50977">
    <property type="entry name" value="HTH_TETR_2"/>
    <property type="match status" value="1"/>
</dbReference>
<reference evidence="6 7" key="1">
    <citation type="submission" date="2018-02" db="EMBL/GenBank/DDBJ databases">
        <title>Genomic Encyclopedia of Archaeal and Bacterial Type Strains, Phase II (KMG-II): from individual species to whole genera.</title>
        <authorList>
            <person name="Goeker M."/>
        </authorList>
    </citation>
    <scope>NUCLEOTIDE SEQUENCE [LARGE SCALE GENOMIC DNA]</scope>
    <source>
        <strain evidence="6 7">DSM 22857</strain>
    </source>
</reference>
<evidence type="ECO:0000256" key="1">
    <source>
        <dbReference type="ARBA" id="ARBA00023015"/>
    </source>
</evidence>